<dbReference type="Gene3D" id="3.30.160.660">
    <property type="match status" value="1"/>
</dbReference>
<reference evidence="3 4" key="1">
    <citation type="submission" date="2019-10" db="EMBL/GenBank/DDBJ databases">
        <title>Unraveling microbial dark matter from salterns through culturing: the case of the genus Halosegnis.</title>
        <authorList>
            <person name="Duran-Viseras A."/>
            <person name="Andrei A.-S."/>
            <person name="Vera-Gargallo B."/>
            <person name="Ghai R."/>
            <person name="Sanchez-Porro C."/>
            <person name="Ventosa A."/>
        </authorList>
    </citation>
    <scope>NUCLEOTIDE SEQUENCE [LARGE SCALE GENOMIC DNA]</scope>
    <source>
        <strain evidence="3 4">F17-44</strain>
    </source>
</reference>
<dbReference type="EMBL" id="QJOW01000004">
    <property type="protein sequence ID" value="KAB7514283.1"/>
    <property type="molecule type" value="Genomic_DNA"/>
</dbReference>
<gene>
    <name evidence="3" type="ORF">DMP03_10450</name>
</gene>
<protein>
    <submittedName>
        <fullName evidence="3">Bacteriocin biosynthesis protein SagD</fullName>
    </submittedName>
</protein>
<evidence type="ECO:0000313" key="4">
    <source>
        <dbReference type="Proteomes" id="UP000326302"/>
    </source>
</evidence>
<feature type="region of interest" description="Disordered" evidence="1">
    <location>
        <begin position="264"/>
        <end position="283"/>
    </location>
</feature>
<accession>A0A5N5U6T6</accession>
<dbReference type="InterPro" id="IPR027624">
    <property type="entry name" value="TOMM_cyclo_SagD"/>
</dbReference>
<name>A0A5N5U6T6_9EURY</name>
<dbReference type="InterPro" id="IPR003776">
    <property type="entry name" value="YcaO-like_dom"/>
</dbReference>
<evidence type="ECO:0000259" key="2">
    <source>
        <dbReference type="PROSITE" id="PS51664"/>
    </source>
</evidence>
<dbReference type="PANTHER" id="PTHR37809">
    <property type="entry name" value="RIBOSOMAL PROTEIN S12 METHYLTHIOTRANSFERASE ACCESSORY FACTOR YCAO"/>
    <property type="match status" value="1"/>
</dbReference>
<dbReference type="NCBIfam" id="TIGR03604">
    <property type="entry name" value="TOMM_cyclo_SagD"/>
    <property type="match status" value="1"/>
</dbReference>
<proteinExistence type="predicted"/>
<dbReference type="Gene3D" id="3.40.50.720">
    <property type="entry name" value="NAD(P)-binding Rossmann-like Domain"/>
    <property type="match status" value="1"/>
</dbReference>
<dbReference type="AlphaFoldDB" id="A0A5N5U6T6"/>
<dbReference type="RefSeq" id="WP_152120613.1">
    <property type="nucleotide sequence ID" value="NZ_QJOW01000004.1"/>
</dbReference>
<organism evidence="3 4">
    <name type="scientific">Halosegnis rubeus</name>
    <dbReference type="NCBI Taxonomy" id="2212850"/>
    <lineage>
        <taxon>Archaea</taxon>
        <taxon>Methanobacteriati</taxon>
        <taxon>Methanobacteriota</taxon>
        <taxon>Stenosarchaea group</taxon>
        <taxon>Halobacteria</taxon>
        <taxon>Halobacteriales</taxon>
        <taxon>Natronomonadaceae</taxon>
        <taxon>Halosegnis</taxon>
    </lineage>
</organism>
<dbReference type="PROSITE" id="PS51664">
    <property type="entry name" value="YCAO"/>
    <property type="match status" value="1"/>
</dbReference>
<dbReference type="PANTHER" id="PTHR37809:SF1">
    <property type="entry name" value="RIBOSOMAL PROTEIN S12 METHYLTHIOTRANSFERASE ACCESSORY FACTOR YCAO"/>
    <property type="match status" value="1"/>
</dbReference>
<feature type="domain" description="YcaO" evidence="2">
    <location>
        <begin position="233"/>
        <end position="572"/>
    </location>
</feature>
<comment type="caution">
    <text evidence="3">The sequence shown here is derived from an EMBL/GenBank/DDBJ whole genome shotgun (WGS) entry which is preliminary data.</text>
</comment>
<dbReference type="OrthoDB" id="7433at2157"/>
<sequence length="572" mass="60399">MHVGLVGSGHAATAVRQTIAGAVDSVTDIDPRALGEVDFAVAVGPAGATGFETANETARETGTPWLAVELGGVGGHAIDGVDAAVSGFAPGQGCFDCLRARVSANGGDAERAQTSDADARLAGTLAGRELVRLANGEESAALGGVIELPYATRRILPVPGCDCAGPRDHDLDRDHAPRDLDGALAAAEQTIDSRVGIVHEVGEAESFPAPYYLATLADTTGFSDMQANRQAAGVTTDWNRAYMKALGEGLERYAAGVYRETEFERGSPAETPDGVAPSAFVGSPSFTDADPERSVRWYPGEHVETGARVKLPAEFVQFPPPETRYRPSITTGLGLGNGGVEALLSGLYEVVERDAAMLAWYSTFEPLGLAVDDDRYRDIEKRARSESLSATALLVTQDVDVPVVVACLHRESGEWPRFAAGMSAALDADAAAADALEEALQNWLELRGMGKQETTAQPGAIGSYAEFPPAAREFVAPETTIPADSVGPDESLAGKAELDALVSRAVDAGLDPYAARLTPRDLARQGFEAVRVLVPTAQPLFTDEAYFGERAERVPSELGFEPRLDRDHHPYP</sequence>
<evidence type="ECO:0000313" key="3">
    <source>
        <dbReference type="EMBL" id="KAB7514283.1"/>
    </source>
</evidence>
<dbReference type="Gene3D" id="3.30.40.250">
    <property type="match status" value="1"/>
</dbReference>
<dbReference type="Proteomes" id="UP000326302">
    <property type="component" value="Unassembled WGS sequence"/>
</dbReference>
<dbReference type="Gene3D" id="3.30.1330.230">
    <property type="match status" value="1"/>
</dbReference>
<dbReference type="Pfam" id="PF02624">
    <property type="entry name" value="YcaO"/>
    <property type="match status" value="1"/>
</dbReference>
<evidence type="ECO:0000256" key="1">
    <source>
        <dbReference type="SAM" id="MobiDB-lite"/>
    </source>
</evidence>